<keyword evidence="8" id="KW-1185">Reference proteome</keyword>
<evidence type="ECO:0000313" key="7">
    <source>
        <dbReference type="EMBL" id="CAK7226064.1"/>
    </source>
</evidence>
<evidence type="ECO:0000256" key="5">
    <source>
        <dbReference type="ARBA" id="ARBA00023128"/>
    </source>
</evidence>
<dbReference type="GO" id="GO:0005840">
    <property type="term" value="C:ribosome"/>
    <property type="evidence" value="ECO:0007669"/>
    <property type="project" value="UniProtKB-KW"/>
</dbReference>
<dbReference type="PANTHER" id="PTHR21338:SF0">
    <property type="entry name" value="LARGE RIBOSOMAL SUBUNIT PROTEIN ML41"/>
    <property type="match status" value="1"/>
</dbReference>
<evidence type="ECO:0000256" key="6">
    <source>
        <dbReference type="ARBA" id="ARBA00023274"/>
    </source>
</evidence>
<keyword evidence="3" id="KW-0809">Transit peptide</keyword>
<reference evidence="7 8" key="1">
    <citation type="submission" date="2024-01" db="EMBL/GenBank/DDBJ databases">
        <authorList>
            <person name="Allen C."/>
            <person name="Tagirdzhanova G."/>
        </authorList>
    </citation>
    <scope>NUCLEOTIDE SEQUENCE [LARGE SCALE GENOMIC DNA]</scope>
</reference>
<evidence type="ECO:0000256" key="1">
    <source>
        <dbReference type="ARBA" id="ARBA00004173"/>
    </source>
</evidence>
<dbReference type="InterPro" id="IPR019189">
    <property type="entry name" value="Ribosomal_mL41"/>
</dbReference>
<keyword evidence="6" id="KW-0687">Ribonucleoprotein</keyword>
<comment type="similarity">
    <text evidence="2">Belongs to the mitochondrion-specific ribosomal protein mL41 family.</text>
</comment>
<keyword evidence="4 7" id="KW-0689">Ribosomal protein</keyword>
<sequence>MRATDILLRPYRKLRLTVKDVNKGFYKGTRTGSMGRHTKKGGYIVEYEKVRTYVVPSLVDFNLTPFISKRVRATFGVYPEAAGEVGQAKGPRSPALYLARWKAENGLD</sequence>
<evidence type="ECO:0000256" key="4">
    <source>
        <dbReference type="ARBA" id="ARBA00022980"/>
    </source>
</evidence>
<comment type="caution">
    <text evidence="7">The sequence shown here is derived from an EMBL/GenBank/DDBJ whole genome shotgun (WGS) entry which is preliminary data.</text>
</comment>
<evidence type="ECO:0000256" key="3">
    <source>
        <dbReference type="ARBA" id="ARBA00022946"/>
    </source>
</evidence>
<gene>
    <name evidence="7" type="primary">MRPL27</name>
    <name evidence="7" type="ORF">SBRCBS47491_006101</name>
</gene>
<accession>A0ABP0C429</accession>
<dbReference type="PANTHER" id="PTHR21338">
    <property type="entry name" value="MITOCHONDRIAL RIBOSOMAL PROTEIN L41"/>
    <property type="match status" value="1"/>
</dbReference>
<proteinExistence type="inferred from homology"/>
<dbReference type="Proteomes" id="UP001642406">
    <property type="component" value="Unassembled WGS sequence"/>
</dbReference>
<dbReference type="Pfam" id="PF09809">
    <property type="entry name" value="MRP-L27"/>
    <property type="match status" value="1"/>
</dbReference>
<name>A0ABP0C429_9PEZI</name>
<protein>
    <submittedName>
        <fullName evidence="7">60S ribosomal protein L27, mitochondrial</fullName>
    </submittedName>
</protein>
<comment type="subcellular location">
    <subcellularLocation>
        <location evidence="1">Mitochondrion</location>
    </subcellularLocation>
</comment>
<keyword evidence="5" id="KW-0496">Mitochondrion</keyword>
<organism evidence="7 8">
    <name type="scientific">Sporothrix bragantina</name>
    <dbReference type="NCBI Taxonomy" id="671064"/>
    <lineage>
        <taxon>Eukaryota</taxon>
        <taxon>Fungi</taxon>
        <taxon>Dikarya</taxon>
        <taxon>Ascomycota</taxon>
        <taxon>Pezizomycotina</taxon>
        <taxon>Sordariomycetes</taxon>
        <taxon>Sordariomycetidae</taxon>
        <taxon>Ophiostomatales</taxon>
        <taxon>Ophiostomataceae</taxon>
        <taxon>Sporothrix</taxon>
    </lineage>
</organism>
<evidence type="ECO:0000313" key="8">
    <source>
        <dbReference type="Proteomes" id="UP001642406"/>
    </source>
</evidence>
<evidence type="ECO:0000256" key="2">
    <source>
        <dbReference type="ARBA" id="ARBA00010152"/>
    </source>
</evidence>
<dbReference type="EMBL" id="CAWUHC010000057">
    <property type="protein sequence ID" value="CAK7226064.1"/>
    <property type="molecule type" value="Genomic_DNA"/>
</dbReference>